<evidence type="ECO:0000256" key="3">
    <source>
        <dbReference type="ARBA" id="ARBA00023125"/>
    </source>
</evidence>
<dbReference type="Gene3D" id="3.40.50.300">
    <property type="entry name" value="P-loop containing nucleotide triphosphate hydrolases"/>
    <property type="match status" value="1"/>
</dbReference>
<evidence type="ECO:0000256" key="2">
    <source>
        <dbReference type="ARBA" id="ARBA00022840"/>
    </source>
</evidence>
<dbReference type="Proteomes" id="UP001197974">
    <property type="component" value="Chromosome"/>
</dbReference>
<dbReference type="SMART" id="SM00534">
    <property type="entry name" value="MUTSac"/>
    <property type="match status" value="1"/>
</dbReference>
<dbReference type="PANTHER" id="PTHR48466">
    <property type="entry name" value="OS10G0509000 PROTEIN-RELATED"/>
    <property type="match status" value="1"/>
</dbReference>
<gene>
    <name evidence="5" type="ORF">LC087_04525</name>
</gene>
<protein>
    <submittedName>
        <fullName evidence="5">Endonuclease MutS2</fullName>
    </submittedName>
</protein>
<keyword evidence="3" id="KW-0238">DNA-binding</keyword>
<dbReference type="InterPro" id="IPR036187">
    <property type="entry name" value="DNA_mismatch_repair_MutS_sf"/>
</dbReference>
<sequence>MNEQTYQLLGFNEIKNQVAQHALTEEGKRQIQNLVPSTSIKQIEAWLNEVEEAVNIIEKSSSVPVHGLNGVTFVLDQLNKGILLRPEQLMKIHSLLDSCTKLKRYMRDKEFLAPRISTYVYAIEELPDLANEIRKCIKFGKVDDYASKQLLKIRKQIKIEEERLKEKVQHILQSKKYKSYLQESLVSQRGERYVIPIKKEYRRKVEGAVVDTSASGSTLYLEPVELSIIQERINRLTLDEEIEVDSILSYLTGLVESHQREIHLAVDIMIQYDVLFAKGKYSVMIDGKKAKVNESHFLSLQKARHPLLGKEAIPLTVELGNDLQSLVITGPNTGGKTVTIKTVGLLTLMTQCGLLIPVEGDSHVPIFQRMFIDIGDGQSIEQNLSTFSSRIKNVIDILVHANDRSLILIDELGSGTDPGEGMGLAIAILEQLHKKGAMIFATTHFSEMKDFASDRKGFINGSMEFDLETLLPTYRLLIGQGGDSQAFSIALKLGMHPKIVEKAHLITYRENKIYTNNNPETKRAVEKQVSSNRHVKKQIKEKSLNDNKIKSFIMGDNVKIGPKGDFGIVYTGPDQQGNYIVQVKDEKIKINHKRLTLYIASKELYPDDYDFDIIFKSKEYRKLNHSFNRKHMDGVSLEHEE</sequence>
<evidence type="ECO:0000313" key="5">
    <source>
        <dbReference type="EMBL" id="WLR43442.1"/>
    </source>
</evidence>
<keyword evidence="6" id="KW-1185">Reference proteome</keyword>
<dbReference type="SUPFAM" id="SSF52540">
    <property type="entry name" value="P-loop containing nucleoside triphosphate hydrolases"/>
    <property type="match status" value="1"/>
</dbReference>
<keyword evidence="5" id="KW-0378">Hydrolase</keyword>
<evidence type="ECO:0000313" key="6">
    <source>
        <dbReference type="Proteomes" id="UP001197974"/>
    </source>
</evidence>
<dbReference type="InterPro" id="IPR045076">
    <property type="entry name" value="MutS"/>
</dbReference>
<dbReference type="Pfam" id="PF00488">
    <property type="entry name" value="MutS_V"/>
    <property type="match status" value="1"/>
</dbReference>
<proteinExistence type="predicted"/>
<dbReference type="InterPro" id="IPR007696">
    <property type="entry name" value="DNA_mismatch_repair_MutS_core"/>
</dbReference>
<dbReference type="InterPro" id="IPR027417">
    <property type="entry name" value="P-loop_NTPase"/>
</dbReference>
<keyword evidence="5" id="KW-0540">Nuclease</keyword>
<accession>A0ABY9JY33</accession>
<dbReference type="PROSITE" id="PS00486">
    <property type="entry name" value="DNA_MISMATCH_REPAIR_2"/>
    <property type="match status" value="1"/>
</dbReference>
<dbReference type="SUPFAM" id="SSF48334">
    <property type="entry name" value="DNA repair protein MutS, domain III"/>
    <property type="match status" value="1"/>
</dbReference>
<evidence type="ECO:0000256" key="1">
    <source>
        <dbReference type="ARBA" id="ARBA00022741"/>
    </source>
</evidence>
<keyword evidence="2" id="KW-0067">ATP-binding</keyword>
<dbReference type="PANTHER" id="PTHR48466:SF2">
    <property type="entry name" value="OS10G0509000 PROTEIN"/>
    <property type="match status" value="1"/>
</dbReference>
<name>A0ABY9JY33_9BACI</name>
<dbReference type="PIRSF" id="PIRSF005814">
    <property type="entry name" value="MutS_YshD"/>
    <property type="match status" value="1"/>
</dbReference>
<dbReference type="EMBL" id="CP129013">
    <property type="protein sequence ID" value="WLR43442.1"/>
    <property type="molecule type" value="Genomic_DNA"/>
</dbReference>
<keyword evidence="1" id="KW-0547">Nucleotide-binding</keyword>
<dbReference type="GO" id="GO:0004519">
    <property type="term" value="F:endonuclease activity"/>
    <property type="evidence" value="ECO:0007669"/>
    <property type="project" value="UniProtKB-KW"/>
</dbReference>
<keyword evidence="5" id="KW-0255">Endonuclease</keyword>
<feature type="domain" description="DNA mismatch repair proteins mutS family" evidence="4">
    <location>
        <begin position="405"/>
        <end position="421"/>
    </location>
</feature>
<evidence type="ECO:0000259" key="4">
    <source>
        <dbReference type="PROSITE" id="PS00486"/>
    </source>
</evidence>
<organism evidence="5 6">
    <name type="scientific">Bacillus carboniphilus</name>
    <dbReference type="NCBI Taxonomy" id="86663"/>
    <lineage>
        <taxon>Bacteria</taxon>
        <taxon>Bacillati</taxon>
        <taxon>Bacillota</taxon>
        <taxon>Bacilli</taxon>
        <taxon>Bacillales</taxon>
        <taxon>Bacillaceae</taxon>
        <taxon>Bacillus</taxon>
    </lineage>
</organism>
<dbReference type="InterPro" id="IPR005747">
    <property type="entry name" value="MutS2"/>
</dbReference>
<dbReference type="SMART" id="SM00533">
    <property type="entry name" value="MUTSd"/>
    <property type="match status" value="1"/>
</dbReference>
<dbReference type="RefSeq" id="WP_226538231.1">
    <property type="nucleotide sequence ID" value="NZ_CP129013.1"/>
</dbReference>
<reference evidence="5 6" key="1">
    <citation type="submission" date="2023-06" db="EMBL/GenBank/DDBJ databases">
        <title>Five Gram-positive bacteria isolated from mangrove sediments in Shenzhen, Guangdong, China.</title>
        <authorList>
            <person name="Yu S."/>
            <person name="Zheng W."/>
            <person name="Huang Y."/>
        </authorList>
    </citation>
    <scope>NUCLEOTIDE SEQUENCE [LARGE SCALE GENOMIC DNA]</scope>
    <source>
        <strain evidence="5 6">SaN35-3</strain>
    </source>
</reference>
<dbReference type="NCBIfam" id="TIGR01069">
    <property type="entry name" value="mutS2"/>
    <property type="match status" value="1"/>
</dbReference>
<dbReference type="InterPro" id="IPR000432">
    <property type="entry name" value="DNA_mismatch_repair_MutS_C"/>
</dbReference>